<evidence type="ECO:0000313" key="1">
    <source>
        <dbReference type="EMBL" id="ERN42372.1"/>
    </source>
</evidence>
<feature type="non-terminal residue" evidence="1">
    <location>
        <position position="1"/>
    </location>
</feature>
<reference evidence="1 2" key="1">
    <citation type="submission" date="2013-05" db="EMBL/GenBank/DDBJ databases">
        <title>Draft genome sequence of Rubidibacter lacunae KORDI 51-2.</title>
        <authorList>
            <person name="Choi D.H."/>
            <person name="Noh J.H."/>
            <person name="Kwon K.-K."/>
            <person name="Lee J.-H."/>
            <person name="Ryu J.-Y."/>
        </authorList>
    </citation>
    <scope>NUCLEOTIDE SEQUENCE [LARGE SCALE GENOMIC DNA]</scope>
    <source>
        <strain evidence="1 2">KORDI 51-2</strain>
    </source>
</reference>
<sequence length="42" mass="5021">LDRLQRKTLCYSNSEEMLTLSVRLLVHYVRYRTVPIPRSIIS</sequence>
<dbReference type="EMBL" id="ASSJ01000022">
    <property type="protein sequence ID" value="ERN42372.1"/>
    <property type="molecule type" value="Genomic_DNA"/>
</dbReference>
<accession>U5DNC6</accession>
<protein>
    <submittedName>
        <fullName evidence="1">Transposase</fullName>
    </submittedName>
</protein>
<dbReference type="InParanoid" id="U5DNC6"/>
<comment type="caution">
    <text evidence="1">The sequence shown here is derived from an EMBL/GenBank/DDBJ whole genome shotgun (WGS) entry which is preliminary data.</text>
</comment>
<evidence type="ECO:0000313" key="2">
    <source>
        <dbReference type="Proteomes" id="UP000016960"/>
    </source>
</evidence>
<dbReference type="Proteomes" id="UP000016960">
    <property type="component" value="Unassembled WGS sequence"/>
</dbReference>
<keyword evidence="2" id="KW-1185">Reference proteome</keyword>
<dbReference type="AlphaFoldDB" id="U5DNC6"/>
<proteinExistence type="predicted"/>
<gene>
    <name evidence="1" type="ORF">KR51_00009630</name>
</gene>
<name>U5DNC6_9CHRO</name>
<organism evidence="1 2">
    <name type="scientific">Rubidibacter lacunae KORDI 51-2</name>
    <dbReference type="NCBI Taxonomy" id="582515"/>
    <lineage>
        <taxon>Bacteria</taxon>
        <taxon>Bacillati</taxon>
        <taxon>Cyanobacteriota</taxon>
        <taxon>Cyanophyceae</taxon>
        <taxon>Oscillatoriophycideae</taxon>
        <taxon>Chroococcales</taxon>
        <taxon>Aphanothecaceae</taxon>
        <taxon>Rubidibacter</taxon>
    </lineage>
</organism>